<comment type="subcellular location">
    <subcellularLocation>
        <location evidence="1">Membrane</location>
        <topology evidence="1">Multi-pass membrane protein</topology>
    </subcellularLocation>
</comment>
<accession>A0A075TD59</accession>
<evidence type="ECO:0000256" key="2">
    <source>
        <dbReference type="ARBA" id="ARBA00022606"/>
    </source>
</evidence>
<dbReference type="GO" id="GO:0016020">
    <property type="term" value="C:membrane"/>
    <property type="evidence" value="ECO:0007669"/>
    <property type="project" value="UniProtKB-SubCell"/>
</dbReference>
<reference evidence="10" key="1">
    <citation type="journal article" date="2014" name="BMC Genomics">
        <title>Identification and characterization of three chemosensory receptor families in the cotton bollworm Helicoverpa armigera.</title>
        <authorList>
            <person name="Liu N.Y."/>
            <person name="Xu W."/>
            <person name="Papanicolaou A."/>
            <person name="Dong S.L."/>
            <person name="Anderson A."/>
        </authorList>
    </citation>
    <scope>NUCLEOTIDE SEQUENCE</scope>
</reference>
<keyword evidence="4" id="KW-0552">Olfaction</keyword>
<dbReference type="OrthoDB" id="7476568at2759"/>
<dbReference type="GO" id="GO:0005549">
    <property type="term" value="F:odorant binding"/>
    <property type="evidence" value="ECO:0007669"/>
    <property type="project" value="InterPro"/>
</dbReference>
<keyword evidence="6 9" id="KW-0472">Membrane</keyword>
<keyword evidence="3 9" id="KW-0812">Transmembrane</keyword>
<evidence type="ECO:0000256" key="4">
    <source>
        <dbReference type="ARBA" id="ARBA00022725"/>
    </source>
</evidence>
<dbReference type="EMBL" id="KF768677">
    <property type="protein sequence ID" value="AIG51871.1"/>
    <property type="molecule type" value="mRNA"/>
</dbReference>
<evidence type="ECO:0000256" key="3">
    <source>
        <dbReference type="ARBA" id="ARBA00022692"/>
    </source>
</evidence>
<keyword evidence="7 10" id="KW-0675">Receptor</keyword>
<name>A0A075TD59_HELAM</name>
<dbReference type="AlphaFoldDB" id="A0A075TD59"/>
<evidence type="ECO:0000256" key="5">
    <source>
        <dbReference type="ARBA" id="ARBA00022989"/>
    </source>
</evidence>
<sequence>MNCFKNKNKVEVLMTPLVYTETDTTRMIEKYNKFWFLCCCPDFWVNKVDFSDTFTKLYRPAMMAIHVIMVIFCFSCTLSLWTQKNLSESQQSDRLAYGASAPIITIFYHFVILCYKDDVRKVLYKLVVVLKVDHNDKQAEREMMEQSRLHNGLFFSSCVCNMVFVGLYNCYLAVTTDATFITCISAWPDIEERSLPAGLTRVVVYFVWFAHVVRNMGVFLIIHTVLLCLTQQYKNLQSYFEDLNKIFDETKLSQEEKELKYEVKFKRGIEQHALTLWCVDETQRVFKITFSSHVLLWCGLLISILPDVMNNDDHTLKMLVSNAPRVAAALVGLGYFMWPAGDMSVEASNLPQAMYGSGWQCCYHRSSRQEAGRVSHDASTETDRNESFRPSYILLRNLRGDCQDVIFPFLSILLK</sequence>
<keyword evidence="5 9" id="KW-1133">Transmembrane helix</keyword>
<organism evidence="10">
    <name type="scientific">Helicoverpa armigera</name>
    <name type="common">Cotton bollworm</name>
    <name type="synonym">Heliothis armigera</name>
    <dbReference type="NCBI Taxonomy" id="29058"/>
    <lineage>
        <taxon>Eukaryota</taxon>
        <taxon>Metazoa</taxon>
        <taxon>Ecdysozoa</taxon>
        <taxon>Arthropoda</taxon>
        <taxon>Hexapoda</taxon>
        <taxon>Insecta</taxon>
        <taxon>Pterygota</taxon>
        <taxon>Neoptera</taxon>
        <taxon>Endopterygota</taxon>
        <taxon>Lepidoptera</taxon>
        <taxon>Glossata</taxon>
        <taxon>Ditrysia</taxon>
        <taxon>Noctuoidea</taxon>
        <taxon>Noctuidae</taxon>
        <taxon>Heliothinae</taxon>
        <taxon>Helicoverpa</taxon>
    </lineage>
</organism>
<feature type="transmembrane region" description="Helical" evidence="9">
    <location>
        <begin position="153"/>
        <end position="174"/>
    </location>
</feature>
<gene>
    <name evidence="10" type="primary">OR22</name>
</gene>
<feature type="transmembrane region" description="Helical" evidence="9">
    <location>
        <begin position="202"/>
        <end position="229"/>
    </location>
</feature>
<dbReference type="GO" id="GO:0004984">
    <property type="term" value="F:olfactory receptor activity"/>
    <property type="evidence" value="ECO:0007669"/>
    <property type="project" value="InterPro"/>
</dbReference>
<evidence type="ECO:0000256" key="8">
    <source>
        <dbReference type="ARBA" id="ARBA00023224"/>
    </source>
</evidence>
<dbReference type="InterPro" id="IPR004117">
    <property type="entry name" value="7tm6_olfct_rcpt"/>
</dbReference>
<feature type="transmembrane region" description="Helical" evidence="9">
    <location>
        <begin position="63"/>
        <end position="83"/>
    </location>
</feature>
<dbReference type="GO" id="GO:0007165">
    <property type="term" value="P:signal transduction"/>
    <property type="evidence" value="ECO:0007669"/>
    <property type="project" value="UniProtKB-KW"/>
</dbReference>
<dbReference type="Pfam" id="PF02949">
    <property type="entry name" value="7tm_6"/>
    <property type="match status" value="1"/>
</dbReference>
<evidence type="ECO:0000256" key="1">
    <source>
        <dbReference type="ARBA" id="ARBA00004141"/>
    </source>
</evidence>
<protein>
    <submittedName>
        <fullName evidence="10">Odorant receptor</fullName>
    </submittedName>
</protein>
<feature type="transmembrane region" description="Helical" evidence="9">
    <location>
        <begin position="95"/>
        <end position="115"/>
    </location>
</feature>
<evidence type="ECO:0000256" key="9">
    <source>
        <dbReference type="SAM" id="Phobius"/>
    </source>
</evidence>
<keyword evidence="2" id="KW-0716">Sensory transduction</keyword>
<evidence type="ECO:0000256" key="7">
    <source>
        <dbReference type="ARBA" id="ARBA00023170"/>
    </source>
</evidence>
<evidence type="ECO:0000256" key="6">
    <source>
        <dbReference type="ARBA" id="ARBA00023136"/>
    </source>
</evidence>
<keyword evidence="8" id="KW-0807">Transducer</keyword>
<proteinExistence type="evidence at transcript level"/>
<evidence type="ECO:0000313" key="10">
    <source>
        <dbReference type="EMBL" id="AIG51871.1"/>
    </source>
</evidence>